<dbReference type="AlphaFoldDB" id="A0A7W5FWI9"/>
<gene>
    <name evidence="7" type="ORF">FHS03_004974</name>
</gene>
<feature type="signal peptide" evidence="5">
    <location>
        <begin position="1"/>
        <end position="21"/>
    </location>
</feature>
<name>A0A7W5FWI9_9BURK</name>
<accession>A0A7W5FWI9</accession>
<evidence type="ECO:0000313" key="8">
    <source>
        <dbReference type="Proteomes" id="UP000541535"/>
    </source>
</evidence>
<keyword evidence="1 4" id="KW-0378">Hydrolase</keyword>
<dbReference type="GO" id="GO:0016787">
    <property type="term" value="F:hydrolase activity"/>
    <property type="evidence" value="ECO:0007669"/>
    <property type="project" value="UniProtKB-UniRule"/>
</dbReference>
<keyword evidence="5" id="KW-0732">Signal</keyword>
<dbReference type="SUPFAM" id="SSF52151">
    <property type="entry name" value="FabD/lysophospholipase-like"/>
    <property type="match status" value="1"/>
</dbReference>
<dbReference type="EMBL" id="JACHXD010000021">
    <property type="protein sequence ID" value="MBB3121882.1"/>
    <property type="molecule type" value="Genomic_DNA"/>
</dbReference>
<feature type="short sequence motif" description="DGA/G" evidence="4">
    <location>
        <begin position="261"/>
        <end position="263"/>
    </location>
</feature>
<feature type="active site" description="Proton acceptor" evidence="4">
    <location>
        <position position="261"/>
    </location>
</feature>
<sequence length="777" mass="83850">MKPFRFLLLCCALALAAPTRAQIPVEAQTRPDAVLLPPMPLPRTATPVGEPVLLPLAVPTASAPAQSARQAPADGKRPRVALVLSGGGARGFAHIGVLRVLQEMKVPIDIVVGTSMGSVVGGAFAAGASVEELEHLARKTDWNRVMADRSPRDELSFRRREEDVRLASRLEFGISKKGATLPPAAASNAALEMALERLLPSGTRNIAVDQLPLPFRSVASDLVTGELVDLKDTPLFLSMRASLAVPGVFAPVRINHRLVVDGGLVRNLPVDLARDMGADVVIAVNVGTPLAPESELDSALDVANQMLQILTEQNVQRSLKELRPEDILVAPDLSGISFLDFELHDNAMKAGMAAARALAPRLARLALSDSEFIAFERRRLAAPALDDHARPLGKVEIAGQGEINPAILRAQSGLVEGQPFTKAQIRDAAASLYGRGDLARVETEIHDRFGERNVLIRTSEAEWTRNRVRVGLELQSDFQDSNSFALKLLHVSSSLNRWGGELRTDLRIGKERALGVQFWQPLGEGSRWYLSPTLQYNSTGADLFNDGRRMARLTYSKRSAQVSLGRELGNWGDIQAGVTRQSFHGRVAVPEDLKLPFDSVFGTAYFLRFRVDTVDSLAFPTRGTLLDATYSRPIGEDAALTTATSAVTAMRAFTYGPWSGHVYGEWARARSGAAPLNLGGFMRLSGTPAESVQGRTVAFSRVVMARRFDTLGNDVRVGFSLEAGGGFEGVNGVRSRSVMQAGSVFLSLDTRAGPIYLGGGATKGGYQSLYLFLGPIW</sequence>
<evidence type="ECO:0000256" key="3">
    <source>
        <dbReference type="ARBA" id="ARBA00023098"/>
    </source>
</evidence>
<feature type="active site" description="Nucleophile" evidence="4">
    <location>
        <position position="115"/>
    </location>
</feature>
<feature type="short sequence motif" description="GXGXXG" evidence="4">
    <location>
        <begin position="86"/>
        <end position="91"/>
    </location>
</feature>
<evidence type="ECO:0000259" key="6">
    <source>
        <dbReference type="PROSITE" id="PS51635"/>
    </source>
</evidence>
<dbReference type="InterPro" id="IPR050301">
    <property type="entry name" value="NTE"/>
</dbReference>
<keyword evidence="3 4" id="KW-0443">Lipid metabolism</keyword>
<evidence type="ECO:0000256" key="5">
    <source>
        <dbReference type="SAM" id="SignalP"/>
    </source>
</evidence>
<comment type="caution">
    <text evidence="7">The sequence shown here is derived from an EMBL/GenBank/DDBJ whole genome shotgun (WGS) entry which is preliminary data.</text>
</comment>
<feature type="domain" description="PNPLA" evidence="6">
    <location>
        <begin position="82"/>
        <end position="274"/>
    </location>
</feature>
<evidence type="ECO:0000313" key="7">
    <source>
        <dbReference type="EMBL" id="MBB3121882.1"/>
    </source>
</evidence>
<dbReference type="Gene3D" id="3.40.1090.10">
    <property type="entry name" value="Cytosolic phospholipase A2 catalytic domain"/>
    <property type="match status" value="2"/>
</dbReference>
<evidence type="ECO:0000256" key="1">
    <source>
        <dbReference type="ARBA" id="ARBA00022801"/>
    </source>
</evidence>
<dbReference type="GO" id="GO:0016042">
    <property type="term" value="P:lipid catabolic process"/>
    <property type="evidence" value="ECO:0007669"/>
    <property type="project" value="UniProtKB-UniRule"/>
</dbReference>
<keyword evidence="2 4" id="KW-0442">Lipid degradation</keyword>
<keyword evidence="8" id="KW-1185">Reference proteome</keyword>
<feature type="chain" id="PRO_5030879985" evidence="5">
    <location>
        <begin position="22"/>
        <end position="777"/>
    </location>
</feature>
<dbReference type="CDD" id="cd07205">
    <property type="entry name" value="Pat_PNPLA6_PNPLA7_NTE1_like"/>
    <property type="match status" value="1"/>
</dbReference>
<reference evidence="7 8" key="1">
    <citation type="submission" date="2020-08" db="EMBL/GenBank/DDBJ databases">
        <title>Genomic Encyclopedia of Type Strains, Phase III (KMG-III): the genomes of soil and plant-associated and newly described type strains.</title>
        <authorList>
            <person name="Whitman W."/>
        </authorList>
    </citation>
    <scope>NUCLEOTIDE SEQUENCE [LARGE SCALE GENOMIC DNA]</scope>
    <source>
        <strain evidence="7 8">CECT 8897</strain>
    </source>
</reference>
<dbReference type="PANTHER" id="PTHR14226">
    <property type="entry name" value="NEUROPATHY TARGET ESTERASE/SWISS CHEESE D.MELANOGASTER"/>
    <property type="match status" value="1"/>
</dbReference>
<dbReference type="Proteomes" id="UP000541535">
    <property type="component" value="Unassembled WGS sequence"/>
</dbReference>
<organism evidence="7 8">
    <name type="scientific">Pseudoduganella violacea</name>
    <dbReference type="NCBI Taxonomy" id="1715466"/>
    <lineage>
        <taxon>Bacteria</taxon>
        <taxon>Pseudomonadati</taxon>
        <taxon>Pseudomonadota</taxon>
        <taxon>Betaproteobacteria</taxon>
        <taxon>Burkholderiales</taxon>
        <taxon>Oxalobacteraceae</taxon>
        <taxon>Telluria group</taxon>
        <taxon>Pseudoduganella</taxon>
    </lineage>
</organism>
<feature type="short sequence motif" description="GXSXG" evidence="4">
    <location>
        <begin position="113"/>
        <end position="117"/>
    </location>
</feature>
<proteinExistence type="predicted"/>
<protein>
    <submittedName>
        <fullName evidence="7">NTE family protein</fullName>
    </submittedName>
</protein>
<dbReference type="InterPro" id="IPR016035">
    <property type="entry name" value="Acyl_Trfase/lysoPLipase"/>
</dbReference>
<dbReference type="RefSeq" id="WP_229426403.1">
    <property type="nucleotide sequence ID" value="NZ_JACHXD010000021.1"/>
</dbReference>
<evidence type="ECO:0000256" key="4">
    <source>
        <dbReference type="PROSITE-ProRule" id="PRU01161"/>
    </source>
</evidence>
<dbReference type="PANTHER" id="PTHR14226:SF29">
    <property type="entry name" value="NEUROPATHY TARGET ESTERASE SWS"/>
    <property type="match status" value="1"/>
</dbReference>
<dbReference type="InterPro" id="IPR002641">
    <property type="entry name" value="PNPLA_dom"/>
</dbReference>
<evidence type="ECO:0000256" key="2">
    <source>
        <dbReference type="ARBA" id="ARBA00022963"/>
    </source>
</evidence>
<dbReference type="PROSITE" id="PS51635">
    <property type="entry name" value="PNPLA"/>
    <property type="match status" value="1"/>
</dbReference>
<dbReference type="Pfam" id="PF01734">
    <property type="entry name" value="Patatin"/>
    <property type="match status" value="1"/>
</dbReference>